<organism evidence="2 3">
    <name type="scientific">Variibacter gotjawalensis</name>
    <dbReference type="NCBI Taxonomy" id="1333996"/>
    <lineage>
        <taxon>Bacteria</taxon>
        <taxon>Pseudomonadati</taxon>
        <taxon>Pseudomonadota</taxon>
        <taxon>Alphaproteobacteria</taxon>
        <taxon>Hyphomicrobiales</taxon>
        <taxon>Nitrobacteraceae</taxon>
        <taxon>Variibacter</taxon>
    </lineage>
</organism>
<feature type="domain" description="YjiS-like" evidence="1">
    <location>
        <begin position="37"/>
        <end position="63"/>
    </location>
</feature>
<name>A0A0S3PRQ7_9BRAD</name>
<evidence type="ECO:0000259" key="1">
    <source>
        <dbReference type="Pfam" id="PF06568"/>
    </source>
</evidence>
<dbReference type="OrthoDB" id="8163716at2"/>
<proteinExistence type="predicted"/>
<dbReference type="AlphaFoldDB" id="A0A0S3PRQ7"/>
<dbReference type="InterPro" id="IPR009506">
    <property type="entry name" value="YjiS-like"/>
</dbReference>
<dbReference type="Proteomes" id="UP000236884">
    <property type="component" value="Chromosome"/>
</dbReference>
<sequence>MTINTVQLPTYPAAAGITRLAASIFAHVVDVFTAFKNRRALSELSNLDERMLRDIGLTRGDLRDAISEPLWRDPTAILVSRAGERRVTRNPFSAVPASFVDSPSLVPTAGAGARLYVASR</sequence>
<evidence type="ECO:0000313" key="3">
    <source>
        <dbReference type="Proteomes" id="UP000236884"/>
    </source>
</evidence>
<accession>A0A0S3PRQ7</accession>
<protein>
    <recommendedName>
        <fullName evidence="1">YjiS-like domain-containing protein</fullName>
    </recommendedName>
</protein>
<gene>
    <name evidence="2" type="ORF">GJW-30_1_01159</name>
</gene>
<dbReference type="EMBL" id="AP014946">
    <property type="protein sequence ID" value="BAT58632.1"/>
    <property type="molecule type" value="Genomic_DNA"/>
</dbReference>
<keyword evidence="3" id="KW-1185">Reference proteome</keyword>
<reference evidence="2 3" key="1">
    <citation type="submission" date="2015-08" db="EMBL/GenBank/DDBJ databases">
        <title>Investigation of the bacterial diversity of lava forest soil.</title>
        <authorList>
            <person name="Lee J.S."/>
        </authorList>
    </citation>
    <scope>NUCLEOTIDE SEQUENCE [LARGE SCALE GENOMIC DNA]</scope>
    <source>
        <strain evidence="2 3">GJW-30</strain>
    </source>
</reference>
<dbReference type="KEGG" id="vgo:GJW-30_1_01159"/>
<dbReference type="Pfam" id="PF06568">
    <property type="entry name" value="YjiS-like"/>
    <property type="match status" value="1"/>
</dbReference>
<dbReference type="RefSeq" id="WP_096352849.1">
    <property type="nucleotide sequence ID" value="NZ_AP014946.1"/>
</dbReference>
<evidence type="ECO:0000313" key="2">
    <source>
        <dbReference type="EMBL" id="BAT58632.1"/>
    </source>
</evidence>